<dbReference type="GO" id="GO:0046872">
    <property type="term" value="F:metal ion binding"/>
    <property type="evidence" value="ECO:0007669"/>
    <property type="project" value="UniProtKB-KW"/>
</dbReference>
<dbReference type="EMBL" id="JAEPRD010000526">
    <property type="protein sequence ID" value="KAG2190876.1"/>
    <property type="molecule type" value="Genomic_DNA"/>
</dbReference>
<evidence type="ECO:0000256" key="2">
    <source>
        <dbReference type="ARBA" id="ARBA00022723"/>
    </source>
</evidence>
<organism evidence="4 5">
    <name type="scientific">Mucor saturninus</name>
    <dbReference type="NCBI Taxonomy" id="64648"/>
    <lineage>
        <taxon>Eukaryota</taxon>
        <taxon>Fungi</taxon>
        <taxon>Fungi incertae sedis</taxon>
        <taxon>Mucoromycota</taxon>
        <taxon>Mucoromycotina</taxon>
        <taxon>Mucoromycetes</taxon>
        <taxon>Mucorales</taxon>
        <taxon>Mucorineae</taxon>
        <taxon>Mucoraceae</taxon>
        <taxon>Mucor</taxon>
    </lineage>
</organism>
<evidence type="ECO:0000313" key="4">
    <source>
        <dbReference type="EMBL" id="KAG2190876.1"/>
    </source>
</evidence>
<dbReference type="Pfam" id="PF13359">
    <property type="entry name" value="DDE_Tnp_4"/>
    <property type="match status" value="1"/>
</dbReference>
<evidence type="ECO:0000259" key="3">
    <source>
        <dbReference type="Pfam" id="PF13359"/>
    </source>
</evidence>
<feature type="domain" description="DDE Tnp4" evidence="3">
    <location>
        <begin position="150"/>
        <end position="284"/>
    </location>
</feature>
<protein>
    <recommendedName>
        <fullName evidence="3">DDE Tnp4 domain-containing protein</fullName>
    </recommendedName>
</protein>
<comment type="cofactor">
    <cofactor evidence="1">
        <name>a divalent metal cation</name>
        <dbReference type="ChEBI" id="CHEBI:60240"/>
    </cofactor>
</comment>
<dbReference type="InterPro" id="IPR027806">
    <property type="entry name" value="HARBI1_dom"/>
</dbReference>
<feature type="non-terminal residue" evidence="4">
    <location>
        <position position="1"/>
    </location>
</feature>
<dbReference type="OrthoDB" id="2283980at2759"/>
<accession>A0A8H7QG75</accession>
<evidence type="ECO:0000313" key="5">
    <source>
        <dbReference type="Proteomes" id="UP000603453"/>
    </source>
</evidence>
<name>A0A8H7QG75_9FUNG</name>
<comment type="caution">
    <text evidence="4">The sequence shown here is derived from an EMBL/GenBank/DDBJ whole genome shotgun (WGS) entry which is preliminary data.</text>
</comment>
<dbReference type="Proteomes" id="UP000603453">
    <property type="component" value="Unassembled WGS sequence"/>
</dbReference>
<proteinExistence type="predicted"/>
<evidence type="ECO:0000256" key="1">
    <source>
        <dbReference type="ARBA" id="ARBA00001968"/>
    </source>
</evidence>
<dbReference type="AlphaFoldDB" id="A0A8H7QG75"/>
<sequence length="286" mass="33701">THMFDRRRIEERNSNNTRAKYRRPDLESWTEEKCYKMFRFTYKEICQICHIIGLDNKLRFNSIKVTREFAMALLLYRLSFPRRLSDMVDIFGTAEDNIGRTVNGLSDILLQKFRYGLEFDERQFSKSNCEKFSRAISEKGAYYPNIVDFIDGTMQQTCRPKINEDQKALFNGWKHQHCIKFQAISTPDGITSSLSGPYVGRRNNRGMLNESQMLQRLQAHFGHISPEYEYCIYGDEAYWSTMHVIQSYRSPLRNEFEGEVNLSMSKVRVAIEMEFGKVSQLFRACK</sequence>
<gene>
    <name evidence="4" type="ORF">INT47_004042</name>
</gene>
<keyword evidence="2" id="KW-0479">Metal-binding</keyword>
<reference evidence="4" key="1">
    <citation type="submission" date="2020-12" db="EMBL/GenBank/DDBJ databases">
        <title>Metabolic potential, ecology and presence of endohyphal bacteria is reflected in genomic diversity of Mucoromycotina.</title>
        <authorList>
            <person name="Muszewska A."/>
            <person name="Okrasinska A."/>
            <person name="Steczkiewicz K."/>
            <person name="Drgas O."/>
            <person name="Orlowska M."/>
            <person name="Perlinska-Lenart U."/>
            <person name="Aleksandrzak-Piekarczyk T."/>
            <person name="Szatraj K."/>
            <person name="Zielenkiewicz U."/>
            <person name="Pilsyk S."/>
            <person name="Malc E."/>
            <person name="Mieczkowski P."/>
            <person name="Kruszewska J.S."/>
            <person name="Biernat P."/>
            <person name="Pawlowska J."/>
        </authorList>
    </citation>
    <scope>NUCLEOTIDE SEQUENCE</scope>
    <source>
        <strain evidence="4">WA0000017839</strain>
    </source>
</reference>
<keyword evidence="5" id="KW-1185">Reference proteome</keyword>